<dbReference type="SUPFAM" id="SSF81301">
    <property type="entry name" value="Nucleotidyltransferase"/>
    <property type="match status" value="1"/>
</dbReference>
<proteinExistence type="predicted"/>
<feature type="domain" description="Polymerase nucleotidyl transferase" evidence="2">
    <location>
        <begin position="28"/>
        <end position="57"/>
    </location>
</feature>
<dbReference type="VEuPathDB" id="AmoebaDB:ACA1_057170"/>
<evidence type="ECO:0000313" key="3">
    <source>
        <dbReference type="EMBL" id="ELR17085.1"/>
    </source>
</evidence>
<gene>
    <name evidence="3" type="ORF">ACA1_057170</name>
</gene>
<feature type="compositionally biased region" description="Basic and acidic residues" evidence="1">
    <location>
        <begin position="563"/>
        <end position="580"/>
    </location>
</feature>
<dbReference type="InterPro" id="IPR043519">
    <property type="entry name" value="NT_sf"/>
</dbReference>
<evidence type="ECO:0000313" key="4">
    <source>
        <dbReference type="Proteomes" id="UP000011083"/>
    </source>
</evidence>
<feature type="compositionally biased region" description="Low complexity" evidence="1">
    <location>
        <begin position="584"/>
        <end position="594"/>
    </location>
</feature>
<dbReference type="GeneID" id="14918160"/>
<name>L8GVS4_ACACF</name>
<dbReference type="AlphaFoldDB" id="L8GVS4"/>
<dbReference type="Proteomes" id="UP000011083">
    <property type="component" value="Unassembled WGS sequence"/>
</dbReference>
<accession>L8GVS4</accession>
<dbReference type="Gene3D" id="3.30.460.10">
    <property type="entry name" value="Beta Polymerase, domain 2"/>
    <property type="match status" value="1"/>
</dbReference>
<feature type="compositionally biased region" description="Polar residues" evidence="1">
    <location>
        <begin position="465"/>
        <end position="474"/>
    </location>
</feature>
<evidence type="ECO:0000259" key="2">
    <source>
        <dbReference type="Pfam" id="PF01909"/>
    </source>
</evidence>
<feature type="region of interest" description="Disordered" evidence="1">
    <location>
        <begin position="556"/>
        <end position="594"/>
    </location>
</feature>
<organism evidence="3 4">
    <name type="scientific">Acanthamoeba castellanii (strain ATCC 30010 / Neff)</name>
    <dbReference type="NCBI Taxonomy" id="1257118"/>
    <lineage>
        <taxon>Eukaryota</taxon>
        <taxon>Amoebozoa</taxon>
        <taxon>Discosea</taxon>
        <taxon>Longamoebia</taxon>
        <taxon>Centramoebida</taxon>
        <taxon>Acanthamoebidae</taxon>
        <taxon>Acanthamoeba</taxon>
    </lineage>
</organism>
<dbReference type="RefSeq" id="XP_004339098.1">
    <property type="nucleotide sequence ID" value="XM_004339050.1"/>
</dbReference>
<dbReference type="Pfam" id="PF01909">
    <property type="entry name" value="NTP_transf_2"/>
    <property type="match status" value="1"/>
</dbReference>
<evidence type="ECO:0000256" key="1">
    <source>
        <dbReference type="SAM" id="MobiDB-lite"/>
    </source>
</evidence>
<keyword evidence="4" id="KW-1185">Reference proteome</keyword>
<dbReference type="EMBL" id="KB007974">
    <property type="protein sequence ID" value="ELR17085.1"/>
    <property type="molecule type" value="Genomic_DNA"/>
</dbReference>
<protein>
    <recommendedName>
        <fullName evidence="2">Polymerase nucleotidyl transferase domain-containing protein</fullName>
    </recommendedName>
</protein>
<sequence>MECERPKQADLALVERLLAATLPYAHRVVNVYLFGSRAHGLATPESDYDVMAVIESTDGSDDKPGSRLLDFESHNLSITVFHLTFFCSLVQENVVWVSTALFLPKECVWREDVRVPFELRKADLRRVVLGDVKQQRKKNKWKGDAKRGKKNYMHALRTLDYALQILRDGAITDLQAPNHYWPEISSNPSTRWEDYKRKYGPLFRELKDQVIALTEPLPIPADLRTPYSEGPRLATFAYIAAHGLRSLSRTNGRHQELNIDITRDETCPALVMLHADSFKALDHPVVKECSSGLLIEMSLENTPTTDNSVGQPTRLVCYPPAKMTDVRPSNLEEADALLGPGLLHSDARGGIHRGRVFKLMISDKARFVSLFHYDGQWRVCSSELADCSDAVLRVTVPMPSTATPRPETLEPNAGKKEECTFLEYLAFKSRTHYNYWEVMEETLIKPRQAFASFVNRARKVDPTNWEGTGQSLTGSGRAKRSATGSDHESEAKTLGDYFWEIWHERGYQLPEDTSLCYTFMVSVTAIDACEHLPSQDASSAGQALLSGARHLDGKLEDLPPIDHPWEGDHEESAGDARAAEDTGDTAAAPAAGNPKGAKYAWPPVLPPDHHSLYRVLLREGRRLDSSACSGFLVVDDDLRRAKIIAPAYAALARLKWFVGKEDTLRELLLEVIRSSDFPSIASFIKDFITSCAYWKKPTALCSLYRGISLVHS</sequence>
<reference evidence="3 4" key="1">
    <citation type="journal article" date="2013" name="Genome Biol.">
        <title>Genome of Acanthamoeba castellanii highlights extensive lateral gene transfer and early evolution of tyrosine kinase signaling.</title>
        <authorList>
            <person name="Clarke M."/>
            <person name="Lohan A.J."/>
            <person name="Liu B."/>
            <person name="Lagkouvardos I."/>
            <person name="Roy S."/>
            <person name="Zafar N."/>
            <person name="Bertelli C."/>
            <person name="Schilde C."/>
            <person name="Kianianmomeni A."/>
            <person name="Burglin T.R."/>
            <person name="Frech C."/>
            <person name="Turcotte B."/>
            <person name="Kopec K.O."/>
            <person name="Synnott J.M."/>
            <person name="Choo C."/>
            <person name="Paponov I."/>
            <person name="Finkler A."/>
            <person name="Soon Heng Tan C."/>
            <person name="Hutchins A.P."/>
            <person name="Weinmeier T."/>
            <person name="Rattei T."/>
            <person name="Chu J.S."/>
            <person name="Gimenez G."/>
            <person name="Irimia M."/>
            <person name="Rigden D.J."/>
            <person name="Fitzpatrick D.A."/>
            <person name="Lorenzo-Morales J."/>
            <person name="Bateman A."/>
            <person name="Chiu C.H."/>
            <person name="Tang P."/>
            <person name="Hegemann P."/>
            <person name="Fromm H."/>
            <person name="Raoult D."/>
            <person name="Greub G."/>
            <person name="Miranda-Saavedra D."/>
            <person name="Chen N."/>
            <person name="Nash P."/>
            <person name="Ginger M.L."/>
            <person name="Horn M."/>
            <person name="Schaap P."/>
            <person name="Caler L."/>
            <person name="Loftus B."/>
        </authorList>
    </citation>
    <scope>NUCLEOTIDE SEQUENCE [LARGE SCALE GENOMIC DNA]</scope>
    <source>
        <strain evidence="3 4">Neff</strain>
    </source>
</reference>
<dbReference type="KEGG" id="acan:ACA1_057170"/>
<dbReference type="InterPro" id="IPR002934">
    <property type="entry name" value="Polymerase_NTP_transf_dom"/>
</dbReference>
<feature type="region of interest" description="Disordered" evidence="1">
    <location>
        <begin position="464"/>
        <end position="489"/>
    </location>
</feature>
<dbReference type="GO" id="GO:0016779">
    <property type="term" value="F:nucleotidyltransferase activity"/>
    <property type="evidence" value="ECO:0007669"/>
    <property type="project" value="InterPro"/>
</dbReference>
<dbReference type="CDD" id="cd05403">
    <property type="entry name" value="NT_KNTase_like"/>
    <property type="match status" value="1"/>
</dbReference>